<dbReference type="STRING" id="1317122.ATO12_07070"/>
<name>A0A023BPH5_9FLAO</name>
<dbReference type="InterPro" id="IPR011659">
    <property type="entry name" value="WD40"/>
</dbReference>
<dbReference type="RefSeq" id="WP_034247175.1">
    <property type="nucleotide sequence ID" value="NZ_AQRA01000014.1"/>
</dbReference>
<gene>
    <name evidence="1" type="ORF">ATO12_07070</name>
</gene>
<dbReference type="Gene3D" id="2.120.10.30">
    <property type="entry name" value="TolB, C-terminal domain"/>
    <property type="match status" value="1"/>
</dbReference>
<dbReference type="EMBL" id="AQRA01000014">
    <property type="protein sequence ID" value="EZH71563.1"/>
    <property type="molecule type" value="Genomic_DNA"/>
</dbReference>
<dbReference type="InterPro" id="IPR011042">
    <property type="entry name" value="6-blade_b-propeller_TolB-like"/>
</dbReference>
<dbReference type="AlphaFoldDB" id="A0A023BPH5"/>
<accession>A0A023BPH5</accession>
<dbReference type="SUPFAM" id="SSF82171">
    <property type="entry name" value="DPP6 N-terminal domain-like"/>
    <property type="match status" value="1"/>
</dbReference>
<dbReference type="PROSITE" id="PS51257">
    <property type="entry name" value="PROKAR_LIPOPROTEIN"/>
    <property type="match status" value="1"/>
</dbReference>
<dbReference type="Pfam" id="PF07676">
    <property type="entry name" value="PD40"/>
    <property type="match status" value="1"/>
</dbReference>
<organism evidence="1 2">
    <name type="scientific">Aquimarina atlantica</name>
    <dbReference type="NCBI Taxonomy" id="1317122"/>
    <lineage>
        <taxon>Bacteria</taxon>
        <taxon>Pseudomonadati</taxon>
        <taxon>Bacteroidota</taxon>
        <taxon>Flavobacteriia</taxon>
        <taxon>Flavobacteriales</taxon>
        <taxon>Flavobacteriaceae</taxon>
        <taxon>Aquimarina</taxon>
    </lineage>
</organism>
<keyword evidence="2" id="KW-1185">Reference proteome</keyword>
<comment type="caution">
    <text evidence="1">The sequence shown here is derived from an EMBL/GenBank/DDBJ whole genome shotgun (WGS) entry which is preliminary data.</text>
</comment>
<reference evidence="1 2" key="1">
    <citation type="submission" date="2014-04" db="EMBL/GenBank/DDBJ databases">
        <title>Aquimarina sp. 22II-S11-z7 Genome Sequencing.</title>
        <authorList>
            <person name="Lai Q."/>
        </authorList>
    </citation>
    <scope>NUCLEOTIDE SEQUENCE [LARGE SCALE GENOMIC DNA]</scope>
    <source>
        <strain evidence="1 2">22II-S11-z7</strain>
    </source>
</reference>
<protein>
    <submittedName>
        <fullName evidence="1">Uncharacterized protein</fullName>
    </submittedName>
</protein>
<evidence type="ECO:0000313" key="2">
    <source>
        <dbReference type="Proteomes" id="UP000023541"/>
    </source>
</evidence>
<sequence>MIKNIKQILSILLIITTALSCKNSNLIESYKTQFLVDQIPDTIPIAFKQDLVPKDKLIHRGVFSSNFEEYYYTISDKNFQQFTIYSIQKINGKWSTPKKAFFNSDYNDHGMSFSSDGKSLYFSSTRPVNIEGVTSTWHIWKSEKKDNVWSTPEYIDIPNLRDKLVSHPSVTNSGTLYFHVSNTDYSEMDIYSSKPVNGKFQNAQKLIVPQYAKVRKCTPYIAPEEDYIIFASIGNQLDLIISFMDKNGKWTHTKKLPEKVNTLGQGNPYITPDHKFLFFATGDHIEKNWSVKWVNIESELKKNQN</sequence>
<evidence type="ECO:0000313" key="1">
    <source>
        <dbReference type="EMBL" id="EZH71563.1"/>
    </source>
</evidence>
<proteinExistence type="predicted"/>
<dbReference type="Proteomes" id="UP000023541">
    <property type="component" value="Unassembled WGS sequence"/>
</dbReference>
<dbReference type="OrthoDB" id="9809364at2"/>
<dbReference type="eggNOG" id="COG0823">
    <property type="taxonomic scope" value="Bacteria"/>
</dbReference>